<protein>
    <recommendedName>
        <fullName evidence="4">DUF2269 domain-containing protein</fullName>
    </recommendedName>
</protein>
<comment type="caution">
    <text evidence="2">The sequence shown here is derived from an EMBL/GenBank/DDBJ whole genome shotgun (WGS) entry which is preliminary data.</text>
</comment>
<keyword evidence="1" id="KW-0812">Transmembrane</keyword>
<dbReference type="EMBL" id="BAAALT010000076">
    <property type="protein sequence ID" value="GAA1804740.1"/>
    <property type="molecule type" value="Genomic_DNA"/>
</dbReference>
<keyword evidence="1" id="KW-1133">Transmembrane helix</keyword>
<keyword evidence="1" id="KW-0472">Membrane</keyword>
<feature type="transmembrane region" description="Helical" evidence="1">
    <location>
        <begin position="131"/>
        <end position="150"/>
    </location>
</feature>
<dbReference type="Proteomes" id="UP001500218">
    <property type="component" value="Unassembled WGS sequence"/>
</dbReference>
<evidence type="ECO:0000256" key="1">
    <source>
        <dbReference type="SAM" id="Phobius"/>
    </source>
</evidence>
<feature type="transmembrane region" description="Helical" evidence="1">
    <location>
        <begin position="90"/>
        <end position="111"/>
    </location>
</feature>
<evidence type="ECO:0008006" key="4">
    <source>
        <dbReference type="Google" id="ProtNLM"/>
    </source>
</evidence>
<name>A0ABN2LZS0_9ACTN</name>
<feature type="transmembrane region" description="Helical" evidence="1">
    <location>
        <begin position="57"/>
        <end position="78"/>
    </location>
</feature>
<dbReference type="RefSeq" id="WP_344130967.1">
    <property type="nucleotide sequence ID" value="NZ_BAAALT010000076.1"/>
</dbReference>
<feature type="transmembrane region" description="Helical" evidence="1">
    <location>
        <begin position="12"/>
        <end position="37"/>
    </location>
</feature>
<accession>A0ABN2LZS0</accession>
<gene>
    <name evidence="2" type="ORF">GCM10009682_28020</name>
</gene>
<evidence type="ECO:0000313" key="2">
    <source>
        <dbReference type="EMBL" id="GAA1804740.1"/>
    </source>
</evidence>
<organism evidence="2 3">
    <name type="scientific">Luedemannella flava</name>
    <dbReference type="NCBI Taxonomy" id="349316"/>
    <lineage>
        <taxon>Bacteria</taxon>
        <taxon>Bacillati</taxon>
        <taxon>Actinomycetota</taxon>
        <taxon>Actinomycetes</taxon>
        <taxon>Micromonosporales</taxon>
        <taxon>Micromonosporaceae</taxon>
        <taxon>Luedemannella</taxon>
    </lineage>
</organism>
<proteinExistence type="predicted"/>
<sequence length="161" mass="16803">MRPGVRKAALVAHVGTSVGWLGAVAASLVLAIVGIAAKDADVTRSAYLVLEPMGWATLVPLSLASLVTGVVQAMGTAWGLLRHYWVVVKLVMNLFATGVLLLYMQTLSLLADTARAAPAGDVSGLRSPSPVVHAAAAIGLLLVALVLSVYKPRGTLRWARR</sequence>
<reference evidence="2 3" key="1">
    <citation type="journal article" date="2019" name="Int. J. Syst. Evol. Microbiol.">
        <title>The Global Catalogue of Microorganisms (GCM) 10K type strain sequencing project: providing services to taxonomists for standard genome sequencing and annotation.</title>
        <authorList>
            <consortium name="The Broad Institute Genomics Platform"/>
            <consortium name="The Broad Institute Genome Sequencing Center for Infectious Disease"/>
            <person name="Wu L."/>
            <person name="Ma J."/>
        </authorList>
    </citation>
    <scope>NUCLEOTIDE SEQUENCE [LARGE SCALE GENOMIC DNA]</scope>
    <source>
        <strain evidence="2 3">JCM 13250</strain>
    </source>
</reference>
<keyword evidence="3" id="KW-1185">Reference proteome</keyword>
<evidence type="ECO:0000313" key="3">
    <source>
        <dbReference type="Proteomes" id="UP001500218"/>
    </source>
</evidence>